<dbReference type="GO" id="GO:0005737">
    <property type="term" value="C:cytoplasm"/>
    <property type="evidence" value="ECO:0007669"/>
    <property type="project" value="UniProtKB-SubCell"/>
</dbReference>
<keyword evidence="7 9" id="KW-0030">Aminoacyl-tRNA synthetase</keyword>
<keyword evidence="13" id="KW-1185">Reference proteome</keyword>
<comment type="catalytic activity">
    <reaction evidence="8 9">
        <text>tRNA(His) + L-histidine + ATP = L-histidyl-tRNA(His) + AMP + diphosphate + H(+)</text>
        <dbReference type="Rhea" id="RHEA:17313"/>
        <dbReference type="Rhea" id="RHEA-COMP:9665"/>
        <dbReference type="Rhea" id="RHEA-COMP:9689"/>
        <dbReference type="ChEBI" id="CHEBI:15378"/>
        <dbReference type="ChEBI" id="CHEBI:30616"/>
        <dbReference type="ChEBI" id="CHEBI:33019"/>
        <dbReference type="ChEBI" id="CHEBI:57595"/>
        <dbReference type="ChEBI" id="CHEBI:78442"/>
        <dbReference type="ChEBI" id="CHEBI:78527"/>
        <dbReference type="ChEBI" id="CHEBI:456215"/>
        <dbReference type="EC" id="6.1.1.21"/>
    </reaction>
</comment>
<comment type="subcellular location">
    <subcellularLocation>
        <location evidence="9">Cytoplasm</location>
    </subcellularLocation>
</comment>
<dbReference type="RefSeq" id="WP_117397335.1">
    <property type="nucleotide sequence ID" value="NZ_QVNQ01000001.1"/>
</dbReference>
<keyword evidence="5 9" id="KW-0067">ATP-binding</keyword>
<dbReference type="SUPFAM" id="SSF55681">
    <property type="entry name" value="Class II aaRS and biotin synthetases"/>
    <property type="match status" value="1"/>
</dbReference>
<evidence type="ECO:0000256" key="3">
    <source>
        <dbReference type="ARBA" id="ARBA00022490"/>
    </source>
</evidence>
<dbReference type="HAMAP" id="MF_00127">
    <property type="entry name" value="His_tRNA_synth"/>
    <property type="match status" value="1"/>
</dbReference>
<keyword evidence="3 9" id="KW-0963">Cytoplasm</keyword>
<dbReference type="EMBL" id="QVNQ01000001">
    <property type="protein sequence ID" value="RFS86884.1"/>
    <property type="molecule type" value="Genomic_DNA"/>
</dbReference>
<evidence type="ECO:0000256" key="9">
    <source>
        <dbReference type="HAMAP-Rule" id="MF_00127"/>
    </source>
</evidence>
<keyword evidence="9 12" id="KW-0436">Ligase</keyword>
<sequence length="440" mass="47383">MAPRQFEPPSGTRDFLAGALRTRERVFAQIREVFERYGFEPLQTPAFERLETLTGKYGDEGDKLIFKILRRGEHEATGETDLALRYDMTVPLARVVAGYGSQLPTPYKRYAMGPVWRADRPGKGRFREFTQCDVDVVGSGSPLADAEVVCALTDALDAVGVREYRVLVNSRQALSGLLEAYGIPADLGGGVLITLDKLDKLTPEKVSAELVEARSLDPDIATALVGDLTAADAVERMQTVLKDSEVGRAGLDEIGQLLELATPRIGAERIAFVPSLVRGLDYYTGVIFEVVAEGMPGSIASGGRYDGLISALGGPDVPACGGSLGVERIIGLLSADDGDEHLIDVAATLIAEDTASEVMGFVARLRDVGLRTEVYLAASRKLAKQLKWAAERKARFTLIYGAADKNAGLITVRDMDTGEQGQVPTNELAAYLTEKCAPSR</sequence>
<feature type="domain" description="Aminoacyl-transfer RNA synthetases class-II family profile" evidence="11">
    <location>
        <begin position="11"/>
        <end position="333"/>
    </location>
</feature>
<evidence type="ECO:0000256" key="7">
    <source>
        <dbReference type="ARBA" id="ARBA00023146"/>
    </source>
</evidence>
<evidence type="ECO:0000259" key="11">
    <source>
        <dbReference type="PROSITE" id="PS50862"/>
    </source>
</evidence>
<dbReference type="OrthoDB" id="9800814at2"/>
<reference evidence="12 13" key="1">
    <citation type="submission" date="2018-08" db="EMBL/GenBank/DDBJ databases">
        <title>Actinomadura spongicola sp. nov., isolated from marine sponge Leucetta chagosensis.</title>
        <authorList>
            <person name="Li L."/>
            <person name="Lin H.W."/>
        </authorList>
    </citation>
    <scope>NUCLEOTIDE SEQUENCE [LARGE SCALE GENOMIC DNA]</scope>
    <source>
        <strain evidence="12 13">LHW52907</strain>
    </source>
</reference>
<dbReference type="GO" id="GO:0004821">
    <property type="term" value="F:histidine-tRNA ligase activity"/>
    <property type="evidence" value="ECO:0007669"/>
    <property type="project" value="UniProtKB-UniRule"/>
</dbReference>
<dbReference type="PROSITE" id="PS50862">
    <property type="entry name" value="AA_TRNA_LIGASE_II"/>
    <property type="match status" value="1"/>
</dbReference>
<feature type="binding site" evidence="10">
    <location>
        <position position="117"/>
    </location>
    <ligand>
        <name>L-histidine</name>
        <dbReference type="ChEBI" id="CHEBI:57595"/>
    </ligand>
</feature>
<dbReference type="EC" id="6.1.1.21" evidence="9"/>
<dbReference type="InterPro" id="IPR041715">
    <property type="entry name" value="HisRS-like_core"/>
</dbReference>
<dbReference type="InterPro" id="IPR036621">
    <property type="entry name" value="Anticodon-bd_dom_sf"/>
</dbReference>
<name>A0A372GNB4_9ACTN</name>
<organism evidence="12 13">
    <name type="scientific">Actinomadura spongiicola</name>
    <dbReference type="NCBI Taxonomy" id="2303421"/>
    <lineage>
        <taxon>Bacteria</taxon>
        <taxon>Bacillati</taxon>
        <taxon>Actinomycetota</taxon>
        <taxon>Actinomycetes</taxon>
        <taxon>Streptosporangiales</taxon>
        <taxon>Thermomonosporaceae</taxon>
        <taxon>Actinomadura</taxon>
    </lineage>
</organism>
<gene>
    <name evidence="9 12" type="primary">hisS</name>
    <name evidence="12" type="ORF">D0T12_00995</name>
</gene>
<dbReference type="InterPro" id="IPR006195">
    <property type="entry name" value="aa-tRNA-synth_II"/>
</dbReference>
<dbReference type="InterPro" id="IPR004154">
    <property type="entry name" value="Anticodon-bd"/>
</dbReference>
<dbReference type="Gene3D" id="3.30.930.10">
    <property type="entry name" value="Bira Bifunctional Protein, Domain 2"/>
    <property type="match status" value="1"/>
</dbReference>
<dbReference type="PIRSF" id="PIRSF001549">
    <property type="entry name" value="His-tRNA_synth"/>
    <property type="match status" value="1"/>
</dbReference>
<evidence type="ECO:0000256" key="6">
    <source>
        <dbReference type="ARBA" id="ARBA00022917"/>
    </source>
</evidence>
<dbReference type="InterPro" id="IPR015807">
    <property type="entry name" value="His-tRNA-ligase"/>
</dbReference>
<dbReference type="PANTHER" id="PTHR11476:SF7">
    <property type="entry name" value="HISTIDINE--TRNA LIGASE"/>
    <property type="match status" value="1"/>
</dbReference>
<evidence type="ECO:0000256" key="10">
    <source>
        <dbReference type="PIRSR" id="PIRSR001549-1"/>
    </source>
</evidence>
<dbReference type="PANTHER" id="PTHR11476">
    <property type="entry name" value="HISTIDYL-TRNA SYNTHETASE"/>
    <property type="match status" value="1"/>
</dbReference>
<proteinExistence type="inferred from homology"/>
<evidence type="ECO:0000256" key="5">
    <source>
        <dbReference type="ARBA" id="ARBA00022840"/>
    </source>
</evidence>
<feature type="binding site" evidence="10">
    <location>
        <begin position="282"/>
        <end position="283"/>
    </location>
    <ligand>
        <name>L-histidine</name>
        <dbReference type="ChEBI" id="CHEBI:57595"/>
    </ligand>
</feature>
<dbReference type="SUPFAM" id="SSF52954">
    <property type="entry name" value="Class II aaRS ABD-related"/>
    <property type="match status" value="1"/>
</dbReference>
<keyword evidence="6 9" id="KW-0648">Protein biosynthesis</keyword>
<dbReference type="Gene3D" id="3.40.50.800">
    <property type="entry name" value="Anticodon-binding domain"/>
    <property type="match status" value="1"/>
</dbReference>
<evidence type="ECO:0000256" key="1">
    <source>
        <dbReference type="ARBA" id="ARBA00008226"/>
    </source>
</evidence>
<feature type="binding site" evidence="10">
    <location>
        <begin position="87"/>
        <end position="89"/>
    </location>
    <ligand>
        <name>L-histidine</name>
        <dbReference type="ChEBI" id="CHEBI:57595"/>
    </ligand>
</feature>
<dbReference type="AlphaFoldDB" id="A0A372GNB4"/>
<accession>A0A372GNB4</accession>
<keyword evidence="4 9" id="KW-0547">Nucleotide-binding</keyword>
<evidence type="ECO:0000256" key="4">
    <source>
        <dbReference type="ARBA" id="ARBA00022741"/>
    </source>
</evidence>
<dbReference type="Pfam" id="PF13393">
    <property type="entry name" value="tRNA-synt_His"/>
    <property type="match status" value="1"/>
</dbReference>
<comment type="subunit">
    <text evidence="2 9">Homodimer.</text>
</comment>
<feature type="binding site" evidence="10">
    <location>
        <position position="278"/>
    </location>
    <ligand>
        <name>L-histidine</name>
        <dbReference type="ChEBI" id="CHEBI:57595"/>
    </ligand>
</feature>
<protein>
    <recommendedName>
        <fullName evidence="9">Histidine--tRNA ligase</fullName>
        <ecNumber evidence="9">6.1.1.21</ecNumber>
    </recommendedName>
    <alternativeName>
        <fullName evidence="9">Histidyl-tRNA synthetase</fullName>
        <shortName evidence="9">HisRS</shortName>
    </alternativeName>
</protein>
<dbReference type="InterPro" id="IPR045864">
    <property type="entry name" value="aa-tRNA-synth_II/BPL/LPL"/>
</dbReference>
<feature type="binding site" evidence="10">
    <location>
        <position position="131"/>
    </location>
    <ligand>
        <name>L-histidine</name>
        <dbReference type="ChEBI" id="CHEBI:57595"/>
    </ligand>
</feature>
<evidence type="ECO:0000313" key="13">
    <source>
        <dbReference type="Proteomes" id="UP000262882"/>
    </source>
</evidence>
<dbReference type="NCBIfam" id="TIGR00442">
    <property type="entry name" value="hisS"/>
    <property type="match status" value="1"/>
</dbReference>
<dbReference type="GO" id="GO:0005524">
    <property type="term" value="F:ATP binding"/>
    <property type="evidence" value="ECO:0007669"/>
    <property type="project" value="UniProtKB-UniRule"/>
</dbReference>
<dbReference type="Pfam" id="PF03129">
    <property type="entry name" value="HGTP_anticodon"/>
    <property type="match status" value="1"/>
</dbReference>
<dbReference type="GO" id="GO:0006427">
    <property type="term" value="P:histidyl-tRNA aminoacylation"/>
    <property type="evidence" value="ECO:0007669"/>
    <property type="project" value="UniProtKB-UniRule"/>
</dbReference>
<comment type="caution">
    <text evidence="12">The sequence shown here is derived from an EMBL/GenBank/DDBJ whole genome shotgun (WGS) entry which is preliminary data.</text>
</comment>
<evidence type="ECO:0000313" key="12">
    <source>
        <dbReference type="EMBL" id="RFS86884.1"/>
    </source>
</evidence>
<dbReference type="CDD" id="cd00773">
    <property type="entry name" value="HisRS-like_core"/>
    <property type="match status" value="1"/>
</dbReference>
<evidence type="ECO:0000256" key="8">
    <source>
        <dbReference type="ARBA" id="ARBA00047639"/>
    </source>
</evidence>
<feature type="binding site" evidence="10">
    <location>
        <position position="135"/>
    </location>
    <ligand>
        <name>L-histidine</name>
        <dbReference type="ChEBI" id="CHEBI:57595"/>
    </ligand>
</feature>
<evidence type="ECO:0000256" key="2">
    <source>
        <dbReference type="ARBA" id="ARBA00011738"/>
    </source>
</evidence>
<comment type="similarity">
    <text evidence="1 9">Belongs to the class-II aminoacyl-tRNA synthetase family.</text>
</comment>
<dbReference type="Proteomes" id="UP000262882">
    <property type="component" value="Unassembled WGS sequence"/>
</dbReference>
<dbReference type="InterPro" id="IPR004516">
    <property type="entry name" value="HisRS/HisZ"/>
</dbReference>